<dbReference type="EMBL" id="UIDD01000007">
    <property type="protein sequence ID" value="SUQ63575.1"/>
    <property type="molecule type" value="Genomic_DNA"/>
</dbReference>
<dbReference type="PROSITE" id="PS00216">
    <property type="entry name" value="SUGAR_TRANSPORT_1"/>
    <property type="match status" value="1"/>
</dbReference>
<keyword evidence="3" id="KW-1003">Cell membrane</keyword>
<dbReference type="Gene3D" id="1.20.1250.20">
    <property type="entry name" value="MFS general substrate transporter like domains"/>
    <property type="match status" value="1"/>
</dbReference>
<dbReference type="InterPro" id="IPR020846">
    <property type="entry name" value="MFS_dom"/>
</dbReference>
<keyword evidence="4 7" id="KW-0812">Transmembrane</keyword>
<dbReference type="InterPro" id="IPR036259">
    <property type="entry name" value="MFS_trans_sf"/>
</dbReference>
<evidence type="ECO:0000313" key="9">
    <source>
        <dbReference type="EMBL" id="SUQ63575.1"/>
    </source>
</evidence>
<evidence type="ECO:0000256" key="4">
    <source>
        <dbReference type="ARBA" id="ARBA00022692"/>
    </source>
</evidence>
<dbReference type="PANTHER" id="PTHR42718:SF46">
    <property type="entry name" value="BLR6921 PROTEIN"/>
    <property type="match status" value="1"/>
</dbReference>
<evidence type="ECO:0000256" key="1">
    <source>
        <dbReference type="ARBA" id="ARBA00004651"/>
    </source>
</evidence>
<feature type="transmembrane region" description="Helical" evidence="7">
    <location>
        <begin position="165"/>
        <end position="187"/>
    </location>
</feature>
<evidence type="ECO:0000256" key="2">
    <source>
        <dbReference type="ARBA" id="ARBA00022448"/>
    </source>
</evidence>
<dbReference type="GO" id="GO:0022857">
    <property type="term" value="F:transmembrane transporter activity"/>
    <property type="evidence" value="ECO:0007669"/>
    <property type="project" value="InterPro"/>
</dbReference>
<evidence type="ECO:0000313" key="10">
    <source>
        <dbReference type="Proteomes" id="UP000255177"/>
    </source>
</evidence>
<protein>
    <submittedName>
        <fullName evidence="9">Cephamycin export protein CmcT</fullName>
    </submittedName>
</protein>
<evidence type="ECO:0000256" key="6">
    <source>
        <dbReference type="ARBA" id="ARBA00023136"/>
    </source>
</evidence>
<organism evidence="9 10">
    <name type="scientific">Pseudomonas wadenswilerensis</name>
    <dbReference type="NCBI Taxonomy" id="1785161"/>
    <lineage>
        <taxon>Bacteria</taxon>
        <taxon>Pseudomonadati</taxon>
        <taxon>Pseudomonadota</taxon>
        <taxon>Gammaproteobacteria</taxon>
        <taxon>Pseudomonadales</taxon>
        <taxon>Pseudomonadaceae</taxon>
        <taxon>Pseudomonas</taxon>
    </lineage>
</organism>
<dbReference type="GO" id="GO:0005886">
    <property type="term" value="C:plasma membrane"/>
    <property type="evidence" value="ECO:0007669"/>
    <property type="project" value="UniProtKB-SubCell"/>
</dbReference>
<dbReference type="SUPFAM" id="SSF103473">
    <property type="entry name" value="MFS general substrate transporter"/>
    <property type="match status" value="1"/>
</dbReference>
<comment type="subcellular location">
    <subcellularLocation>
        <location evidence="1">Cell membrane</location>
        <topology evidence="1">Multi-pass membrane protein</topology>
    </subcellularLocation>
</comment>
<feature type="transmembrane region" description="Helical" evidence="7">
    <location>
        <begin position="199"/>
        <end position="219"/>
    </location>
</feature>
<proteinExistence type="predicted"/>
<evidence type="ECO:0000259" key="8">
    <source>
        <dbReference type="PROSITE" id="PS50850"/>
    </source>
</evidence>
<dbReference type="PANTHER" id="PTHR42718">
    <property type="entry name" value="MAJOR FACILITATOR SUPERFAMILY MULTIDRUG TRANSPORTER MFSC"/>
    <property type="match status" value="1"/>
</dbReference>
<sequence>MSIPIPRHPALMLLLLACAQLIIALDYTIVFVALPTIGEQLAIGPRQLQWIISAFGVAFGGCLLLGGRAADLLGRRRLYRLGQALFAIASLAGGLTDQAEVLVLARALQGLAGALLFPATLALINSQYAEGAPRTRALAIWSAASAAGLALGALLGGVLTQWLGWQAVFLVNVPLAGACAWAAGYWIPADPAPAQGRSFDLAGALTITLGGSLLVLALIEGPSWGWQRPLFWTVLAAALICLAVFVVIETRSRDPLMPLRLLRTPGLRAAMGLTAVFMASFSVQYYFLALYFQQIYGYSVLASGLAFLPATLVCTLGIGIAEQALARLGLRSTLIIGLLAGGVGILWLGWMLPSDGAFVRLLTPIALLSIGQGMTWTAMWVCAGQGVAAGEQGVASGMASTVQQIGGALGLALLVGLANQGLDGLSGAAWQQGYALGLQRAVLVSGGIALFGVLIALALPGKLRGTSVVAETTAGSPP</sequence>
<accession>A0A380T0T0</accession>
<reference evidence="10" key="1">
    <citation type="submission" date="2018-07" db="EMBL/GenBank/DDBJ databases">
        <authorList>
            <person name="Blom J."/>
        </authorList>
    </citation>
    <scope>NUCLEOTIDE SEQUENCE [LARGE SCALE GENOMIC DNA]</scope>
    <source>
        <strain evidence="10">CCOS 864</strain>
    </source>
</reference>
<keyword evidence="2" id="KW-0813">Transport</keyword>
<dbReference type="PROSITE" id="PS51257">
    <property type="entry name" value="PROKAR_LIPOPROTEIN"/>
    <property type="match status" value="1"/>
</dbReference>
<name>A0A380T0T0_9PSED</name>
<feature type="transmembrane region" description="Helical" evidence="7">
    <location>
        <begin position="394"/>
        <end position="418"/>
    </location>
</feature>
<feature type="domain" description="Major facilitator superfamily (MFS) profile" evidence="8">
    <location>
        <begin position="12"/>
        <end position="464"/>
    </location>
</feature>
<feature type="transmembrane region" description="Helical" evidence="7">
    <location>
        <begin position="138"/>
        <end position="159"/>
    </location>
</feature>
<feature type="transmembrane region" description="Helical" evidence="7">
    <location>
        <begin position="269"/>
        <end position="289"/>
    </location>
</feature>
<feature type="transmembrane region" description="Helical" evidence="7">
    <location>
        <begin position="295"/>
        <end position="321"/>
    </location>
</feature>
<dbReference type="Proteomes" id="UP000255177">
    <property type="component" value="Unassembled WGS sequence"/>
</dbReference>
<feature type="transmembrane region" description="Helical" evidence="7">
    <location>
        <begin position="438"/>
        <end position="459"/>
    </location>
</feature>
<dbReference type="PROSITE" id="PS50850">
    <property type="entry name" value="MFS"/>
    <property type="match status" value="1"/>
</dbReference>
<feature type="transmembrane region" description="Helical" evidence="7">
    <location>
        <begin position="231"/>
        <end position="248"/>
    </location>
</feature>
<dbReference type="AlphaFoldDB" id="A0A380T0T0"/>
<dbReference type="InterPro" id="IPR011701">
    <property type="entry name" value="MFS"/>
</dbReference>
<keyword evidence="6 7" id="KW-0472">Membrane</keyword>
<evidence type="ECO:0000256" key="7">
    <source>
        <dbReference type="SAM" id="Phobius"/>
    </source>
</evidence>
<feature type="transmembrane region" description="Helical" evidence="7">
    <location>
        <begin position="333"/>
        <end position="352"/>
    </location>
</feature>
<evidence type="ECO:0000256" key="3">
    <source>
        <dbReference type="ARBA" id="ARBA00022475"/>
    </source>
</evidence>
<dbReference type="Gene3D" id="1.20.1720.10">
    <property type="entry name" value="Multidrug resistance protein D"/>
    <property type="match status" value="1"/>
</dbReference>
<dbReference type="Pfam" id="PF07690">
    <property type="entry name" value="MFS_1"/>
    <property type="match status" value="1"/>
</dbReference>
<keyword evidence="10" id="KW-1185">Reference proteome</keyword>
<evidence type="ECO:0000256" key="5">
    <source>
        <dbReference type="ARBA" id="ARBA00022989"/>
    </source>
</evidence>
<feature type="transmembrane region" description="Helical" evidence="7">
    <location>
        <begin position="48"/>
        <end position="66"/>
    </location>
</feature>
<feature type="transmembrane region" description="Helical" evidence="7">
    <location>
        <begin position="358"/>
        <end position="382"/>
    </location>
</feature>
<dbReference type="CDD" id="cd17321">
    <property type="entry name" value="MFS_MMR_MDR_like"/>
    <property type="match status" value="1"/>
</dbReference>
<feature type="transmembrane region" description="Helical" evidence="7">
    <location>
        <begin position="107"/>
        <end position="126"/>
    </location>
</feature>
<gene>
    <name evidence="9" type="primary">cmcT</name>
    <name evidence="9" type="ORF">CCOS864_03027</name>
</gene>
<feature type="transmembrane region" description="Helical" evidence="7">
    <location>
        <begin position="78"/>
        <end position="95"/>
    </location>
</feature>
<keyword evidence="5 7" id="KW-1133">Transmembrane helix</keyword>
<dbReference type="InterPro" id="IPR005829">
    <property type="entry name" value="Sugar_transporter_CS"/>
</dbReference>